<dbReference type="EMBL" id="SJOI01000001">
    <property type="protein sequence ID" value="TCL07337.1"/>
    <property type="molecule type" value="Genomic_DNA"/>
</dbReference>
<dbReference type="CDD" id="cd05825">
    <property type="entry name" value="LbH_wcaF_like"/>
    <property type="match status" value="1"/>
</dbReference>
<organism evidence="4 5">
    <name type="scientific">Sodalis ligni</name>
    <dbReference type="NCBI Taxonomy" id="2697027"/>
    <lineage>
        <taxon>Bacteria</taxon>
        <taxon>Pseudomonadati</taxon>
        <taxon>Pseudomonadota</taxon>
        <taxon>Gammaproteobacteria</taxon>
        <taxon>Enterobacterales</taxon>
        <taxon>Bruguierivoracaceae</taxon>
        <taxon>Sodalis</taxon>
    </lineage>
</organism>
<dbReference type="AlphaFoldDB" id="A0A4R1NJL9"/>
<evidence type="ECO:0000313" key="5">
    <source>
        <dbReference type="Proteomes" id="UP000294555"/>
    </source>
</evidence>
<reference evidence="4 5" key="1">
    <citation type="submission" date="2019-02" db="EMBL/GenBank/DDBJ databases">
        <title>Investigation of anaerobic lignin degradation for improved lignocellulosic biofuels.</title>
        <authorList>
            <person name="Deangelis K."/>
        </authorList>
    </citation>
    <scope>NUCLEOTIDE SEQUENCE [LARGE SCALE GENOMIC DNA]</scope>
    <source>
        <strain evidence="4 5">159R</strain>
    </source>
</reference>
<dbReference type="OrthoDB" id="9815592at2"/>
<gene>
    <name evidence="4" type="ORF">EZJ58_5656</name>
</gene>
<keyword evidence="2 4" id="KW-0808">Transferase</keyword>
<dbReference type="PROSITE" id="PS00101">
    <property type="entry name" value="HEXAPEP_TRANSFERASES"/>
    <property type="match status" value="1"/>
</dbReference>
<name>A0A4R1NJL9_9GAMM</name>
<evidence type="ECO:0000313" key="4">
    <source>
        <dbReference type="EMBL" id="TCL07337.1"/>
    </source>
</evidence>
<evidence type="ECO:0000256" key="2">
    <source>
        <dbReference type="ARBA" id="ARBA00022679"/>
    </source>
</evidence>
<comment type="similarity">
    <text evidence="1">Belongs to the transferase hexapeptide repeat family.</text>
</comment>
<dbReference type="Gene3D" id="2.160.10.10">
    <property type="entry name" value="Hexapeptide repeat proteins"/>
    <property type="match status" value="1"/>
</dbReference>
<evidence type="ECO:0000256" key="1">
    <source>
        <dbReference type="ARBA" id="ARBA00007274"/>
    </source>
</evidence>
<dbReference type="PANTHER" id="PTHR23416">
    <property type="entry name" value="SIALIC ACID SYNTHASE-RELATED"/>
    <property type="match status" value="1"/>
</dbReference>
<dbReference type="GO" id="GO:0005829">
    <property type="term" value="C:cytosol"/>
    <property type="evidence" value="ECO:0007669"/>
    <property type="project" value="TreeGrafter"/>
</dbReference>
<comment type="caution">
    <text evidence="4">The sequence shown here is derived from an EMBL/GenBank/DDBJ whole genome shotgun (WGS) entry which is preliminary data.</text>
</comment>
<dbReference type="InterPro" id="IPR011004">
    <property type="entry name" value="Trimer_LpxA-like_sf"/>
</dbReference>
<dbReference type="RefSeq" id="WP_132927465.1">
    <property type="nucleotide sequence ID" value="NZ_SJOI01000001.1"/>
</dbReference>
<dbReference type="NCBIfam" id="NF007797">
    <property type="entry name" value="PRK10502.1"/>
    <property type="match status" value="1"/>
</dbReference>
<protein>
    <submittedName>
        <fullName evidence="4">Putative colanic acid biosynthesis acetyltransferase WcaF</fullName>
    </submittedName>
</protein>
<dbReference type="Proteomes" id="UP000294555">
    <property type="component" value="Unassembled WGS sequence"/>
</dbReference>
<proteinExistence type="inferred from homology"/>
<keyword evidence="3" id="KW-0677">Repeat</keyword>
<evidence type="ECO:0000256" key="3">
    <source>
        <dbReference type="ARBA" id="ARBA00022737"/>
    </source>
</evidence>
<dbReference type="InterPro" id="IPR018357">
    <property type="entry name" value="Hexapep_transf_CS"/>
</dbReference>
<dbReference type="GO" id="GO:0008374">
    <property type="term" value="F:O-acyltransferase activity"/>
    <property type="evidence" value="ECO:0007669"/>
    <property type="project" value="TreeGrafter"/>
</dbReference>
<dbReference type="InterPro" id="IPR051159">
    <property type="entry name" value="Hexapeptide_acetyltransf"/>
</dbReference>
<dbReference type="SUPFAM" id="SSF51161">
    <property type="entry name" value="Trimeric LpxA-like enzymes"/>
    <property type="match status" value="1"/>
</dbReference>
<dbReference type="PANTHER" id="PTHR23416:SF23">
    <property type="entry name" value="ACETYLTRANSFERASE C18B11.09C-RELATED"/>
    <property type="match status" value="1"/>
</dbReference>
<accession>A0A4R1NJL9</accession>
<sequence>MYKLDEFKLPPGFRGRNALCVQLWWFIETAFFACSPQFMYKWRCWLLRLFGAKIGRNVIIRPTVRITYPWKLTIGDNSWIGDNVVLYTLGEIHIGNNTVISQRSYLCTGSHEYEKPTFDIFYKPIVIGNSCWLATDVFVGPGVTIDDEAIVGARSSVFKSIKSKMVCRGNPAMPVRERD</sequence>
<keyword evidence="5" id="KW-1185">Reference proteome</keyword>